<protein>
    <submittedName>
        <fullName evidence="14">Methyl-accepting chemotaxis protein</fullName>
    </submittedName>
</protein>
<dbReference type="Pfam" id="PF00672">
    <property type="entry name" value="HAMP"/>
    <property type="match status" value="1"/>
</dbReference>
<proteinExistence type="inferred from homology"/>
<keyword evidence="4 11" id="KW-0812">Transmembrane</keyword>
<evidence type="ECO:0000256" key="9">
    <source>
        <dbReference type="PROSITE-ProRule" id="PRU00284"/>
    </source>
</evidence>
<accession>A0ABU1EH28</accession>
<dbReference type="InterPro" id="IPR029151">
    <property type="entry name" value="Sensor-like_sf"/>
</dbReference>
<dbReference type="CDD" id="cd06225">
    <property type="entry name" value="HAMP"/>
    <property type="match status" value="1"/>
</dbReference>
<keyword evidence="5 11" id="KW-1133">Transmembrane helix</keyword>
<evidence type="ECO:0000256" key="11">
    <source>
        <dbReference type="SAM" id="Phobius"/>
    </source>
</evidence>
<evidence type="ECO:0000256" key="2">
    <source>
        <dbReference type="ARBA" id="ARBA00022475"/>
    </source>
</evidence>
<dbReference type="Pfam" id="PF00015">
    <property type="entry name" value="MCPsignal"/>
    <property type="match status" value="1"/>
</dbReference>
<dbReference type="SUPFAM" id="SSF58104">
    <property type="entry name" value="Methyl-accepting chemotaxis protein (MCP) signaling domain"/>
    <property type="match status" value="1"/>
</dbReference>
<dbReference type="InterPro" id="IPR004089">
    <property type="entry name" value="MCPsignal_dom"/>
</dbReference>
<keyword evidence="6 11" id="KW-0472">Membrane</keyword>
<dbReference type="SMART" id="SM00283">
    <property type="entry name" value="MA"/>
    <property type="match status" value="1"/>
</dbReference>
<evidence type="ECO:0000256" key="1">
    <source>
        <dbReference type="ARBA" id="ARBA00004651"/>
    </source>
</evidence>
<dbReference type="Proteomes" id="UP001256646">
    <property type="component" value="Unassembled WGS sequence"/>
</dbReference>
<evidence type="ECO:0000259" key="12">
    <source>
        <dbReference type="PROSITE" id="PS50111"/>
    </source>
</evidence>
<evidence type="ECO:0000256" key="8">
    <source>
        <dbReference type="ARBA" id="ARBA00029447"/>
    </source>
</evidence>
<dbReference type="CDD" id="cd12912">
    <property type="entry name" value="PDC2_MCP_like"/>
    <property type="match status" value="1"/>
</dbReference>
<feature type="transmembrane region" description="Helical" evidence="11">
    <location>
        <begin position="12"/>
        <end position="34"/>
    </location>
</feature>
<dbReference type="InterPro" id="IPR003660">
    <property type="entry name" value="HAMP_dom"/>
</dbReference>
<dbReference type="CDD" id="cd12913">
    <property type="entry name" value="PDC1_MCP_like"/>
    <property type="match status" value="1"/>
</dbReference>
<keyword evidence="2" id="KW-1003">Cell membrane</keyword>
<feature type="coiled-coil region" evidence="10">
    <location>
        <begin position="632"/>
        <end position="662"/>
    </location>
</feature>
<sequence>METKFKFTSIRFKLIISFILICLIPILFLGISSYSKSKSILEKNFEVNSAQTLQQVDESLNTQLKVFINPIEMMSNNINFKESDLSDERISFAQETLGNVVQSDNNIFSAYYGTENGKFTIYPEGDMGENFDPKERSWYKKALENKGQVVISEPFNDARTGKLVVSVSKTVERDSNIIGVVSMNISLENISKSLSEITIGNAGYVYVCDSNGIMLFHPNSELIGSTDVVQLEIWNMINSNNKGFSKYLYKGTNKFASFTSNHLTGWKLIATMDDSEISDDVSAIRNLIFIVSFIAFILSIIVAYILSKSISDNANKLNIAFSKASDGDLTAKVNIKSKDEFGSLGDNFNSMLTNISELMLEVENSSKVILETSSSLAIMAQETTLSVEQVSHAIDEIAQGATQTAQNSQDGSVEILDLSDGINKITDANNHIVNISEGSENLSSQGLDMVKILVEKSTKTKDSTLQVSEIVNDMNLSTEKINAMSDSIAEITEQTNLLALNASIEAARAGEAGKGFAVVAEEIRKLADQSKNSTEEIKKIIDVIKSKSLTAVSAMKETEITVNDQEKVVNDTHKIFIDIIENIKILAEKINDVKDDTSIIDSKKDKVVLQIENISSISEETASATEEVSASAEEITATMQEMENYVDNLRKLSEKLEDGVNKFKIK</sequence>
<dbReference type="PROSITE" id="PS50885">
    <property type="entry name" value="HAMP"/>
    <property type="match status" value="1"/>
</dbReference>
<name>A0ABU1EH28_9CLOT</name>
<dbReference type="InterPro" id="IPR033479">
    <property type="entry name" value="dCache_1"/>
</dbReference>
<evidence type="ECO:0000256" key="10">
    <source>
        <dbReference type="SAM" id="Coils"/>
    </source>
</evidence>
<keyword evidence="10" id="KW-0175">Coiled coil</keyword>
<feature type="domain" description="HAMP" evidence="13">
    <location>
        <begin position="308"/>
        <end position="360"/>
    </location>
</feature>
<dbReference type="PROSITE" id="PS50111">
    <property type="entry name" value="CHEMOTAXIS_TRANSDUC_2"/>
    <property type="match status" value="1"/>
</dbReference>
<evidence type="ECO:0000256" key="5">
    <source>
        <dbReference type="ARBA" id="ARBA00022989"/>
    </source>
</evidence>
<comment type="similarity">
    <text evidence="8">Belongs to the methyl-accepting chemotaxis (MCP) protein family.</text>
</comment>
<dbReference type="PANTHER" id="PTHR32089">
    <property type="entry name" value="METHYL-ACCEPTING CHEMOTAXIS PROTEIN MCPB"/>
    <property type="match status" value="1"/>
</dbReference>
<dbReference type="Pfam" id="PF02743">
    <property type="entry name" value="dCache_1"/>
    <property type="match status" value="1"/>
</dbReference>
<dbReference type="Gene3D" id="1.10.287.950">
    <property type="entry name" value="Methyl-accepting chemotaxis protein"/>
    <property type="match status" value="1"/>
</dbReference>
<comment type="caution">
    <text evidence="14">The sequence shown here is derived from an EMBL/GenBank/DDBJ whole genome shotgun (WGS) entry which is preliminary data.</text>
</comment>
<gene>
    <name evidence="14" type="ORF">RGC78_08295</name>
</gene>
<feature type="domain" description="Methyl-accepting transducer" evidence="12">
    <location>
        <begin position="379"/>
        <end position="636"/>
    </location>
</feature>
<dbReference type="PANTHER" id="PTHR32089:SF114">
    <property type="entry name" value="METHYL-ACCEPTING CHEMOTAXIS PROTEIN MCPB"/>
    <property type="match status" value="1"/>
</dbReference>
<dbReference type="SMART" id="SM00304">
    <property type="entry name" value="HAMP"/>
    <property type="match status" value="1"/>
</dbReference>
<dbReference type="Gene3D" id="3.30.450.20">
    <property type="entry name" value="PAS domain"/>
    <property type="match status" value="2"/>
</dbReference>
<keyword evidence="3" id="KW-0145">Chemotaxis</keyword>
<keyword evidence="7 9" id="KW-0807">Transducer</keyword>
<reference evidence="14 15" key="1">
    <citation type="submission" date="2023-09" db="EMBL/GenBank/DDBJ databases">
        <authorList>
            <person name="Zhai L."/>
        </authorList>
    </citation>
    <scope>NUCLEOTIDE SEQUENCE [LARGE SCALE GENOMIC DNA]</scope>
    <source>
        <strain evidence="14 15">5 N-1</strain>
    </source>
</reference>
<organism evidence="14 15">
    <name type="scientific">Clostridium aquiflavi</name>
    <dbReference type="NCBI Taxonomy" id="3073603"/>
    <lineage>
        <taxon>Bacteria</taxon>
        <taxon>Bacillati</taxon>
        <taxon>Bacillota</taxon>
        <taxon>Clostridia</taxon>
        <taxon>Eubacteriales</taxon>
        <taxon>Clostridiaceae</taxon>
        <taxon>Clostridium</taxon>
    </lineage>
</organism>
<evidence type="ECO:0000313" key="15">
    <source>
        <dbReference type="Proteomes" id="UP001256646"/>
    </source>
</evidence>
<dbReference type="Gene3D" id="1.10.8.500">
    <property type="entry name" value="HAMP domain in histidine kinase"/>
    <property type="match status" value="1"/>
</dbReference>
<dbReference type="RefSeq" id="WP_309556431.1">
    <property type="nucleotide sequence ID" value="NZ_JAVJAN010000019.1"/>
</dbReference>
<evidence type="ECO:0000256" key="3">
    <source>
        <dbReference type="ARBA" id="ARBA00022500"/>
    </source>
</evidence>
<keyword evidence="15" id="KW-1185">Reference proteome</keyword>
<evidence type="ECO:0000256" key="6">
    <source>
        <dbReference type="ARBA" id="ARBA00023136"/>
    </source>
</evidence>
<evidence type="ECO:0000256" key="7">
    <source>
        <dbReference type="ARBA" id="ARBA00023224"/>
    </source>
</evidence>
<comment type="subcellular location">
    <subcellularLocation>
        <location evidence="1">Cell membrane</location>
        <topology evidence="1">Multi-pass membrane protein</topology>
    </subcellularLocation>
</comment>
<evidence type="ECO:0000256" key="4">
    <source>
        <dbReference type="ARBA" id="ARBA00022692"/>
    </source>
</evidence>
<evidence type="ECO:0000259" key="13">
    <source>
        <dbReference type="PROSITE" id="PS50885"/>
    </source>
</evidence>
<evidence type="ECO:0000313" key="14">
    <source>
        <dbReference type="EMBL" id="MDR5587468.1"/>
    </source>
</evidence>
<feature type="transmembrane region" description="Helical" evidence="11">
    <location>
        <begin position="287"/>
        <end position="306"/>
    </location>
</feature>
<dbReference type="SUPFAM" id="SSF103190">
    <property type="entry name" value="Sensory domain-like"/>
    <property type="match status" value="1"/>
</dbReference>
<dbReference type="EMBL" id="JAVJAN010000019">
    <property type="protein sequence ID" value="MDR5587468.1"/>
    <property type="molecule type" value="Genomic_DNA"/>
</dbReference>